<feature type="region of interest" description="Disordered" evidence="1">
    <location>
        <begin position="1"/>
        <end position="49"/>
    </location>
</feature>
<organism evidence="2 3">
    <name type="scientific">Clathrospora elynae</name>
    <dbReference type="NCBI Taxonomy" id="706981"/>
    <lineage>
        <taxon>Eukaryota</taxon>
        <taxon>Fungi</taxon>
        <taxon>Dikarya</taxon>
        <taxon>Ascomycota</taxon>
        <taxon>Pezizomycotina</taxon>
        <taxon>Dothideomycetes</taxon>
        <taxon>Pleosporomycetidae</taxon>
        <taxon>Pleosporales</taxon>
        <taxon>Diademaceae</taxon>
        <taxon>Clathrospora</taxon>
    </lineage>
</organism>
<evidence type="ECO:0000313" key="2">
    <source>
        <dbReference type="EMBL" id="KAF1938890.1"/>
    </source>
</evidence>
<gene>
    <name evidence="2" type="ORF">EJ02DRAFT_457480</name>
</gene>
<reference evidence="2" key="1">
    <citation type="journal article" date="2020" name="Stud. Mycol.">
        <title>101 Dothideomycetes genomes: a test case for predicting lifestyles and emergence of pathogens.</title>
        <authorList>
            <person name="Haridas S."/>
            <person name="Albert R."/>
            <person name="Binder M."/>
            <person name="Bloem J."/>
            <person name="Labutti K."/>
            <person name="Salamov A."/>
            <person name="Andreopoulos B."/>
            <person name="Baker S."/>
            <person name="Barry K."/>
            <person name="Bills G."/>
            <person name="Bluhm B."/>
            <person name="Cannon C."/>
            <person name="Castanera R."/>
            <person name="Culley D."/>
            <person name="Daum C."/>
            <person name="Ezra D."/>
            <person name="Gonzalez J."/>
            <person name="Henrissat B."/>
            <person name="Kuo A."/>
            <person name="Liang C."/>
            <person name="Lipzen A."/>
            <person name="Lutzoni F."/>
            <person name="Magnuson J."/>
            <person name="Mondo S."/>
            <person name="Nolan M."/>
            <person name="Ohm R."/>
            <person name="Pangilinan J."/>
            <person name="Park H.-J."/>
            <person name="Ramirez L."/>
            <person name="Alfaro M."/>
            <person name="Sun H."/>
            <person name="Tritt A."/>
            <person name="Yoshinaga Y."/>
            <person name="Zwiers L.-H."/>
            <person name="Turgeon B."/>
            <person name="Goodwin S."/>
            <person name="Spatafora J."/>
            <person name="Crous P."/>
            <person name="Grigoriev I."/>
        </authorList>
    </citation>
    <scope>NUCLEOTIDE SEQUENCE</scope>
    <source>
        <strain evidence="2">CBS 161.51</strain>
    </source>
</reference>
<evidence type="ECO:0000256" key="1">
    <source>
        <dbReference type="SAM" id="MobiDB-lite"/>
    </source>
</evidence>
<dbReference type="EMBL" id="ML976093">
    <property type="protein sequence ID" value="KAF1938890.1"/>
    <property type="molecule type" value="Genomic_DNA"/>
</dbReference>
<accession>A0A6A5SGK5</accession>
<dbReference type="OrthoDB" id="5296287at2759"/>
<sequence>MSSRAPEEYHQPSHSSTPMPERKLAIPRLQGVGQGHGRTKDTHRVDRACTGVSVNRTTVPAQAADGAKRCRLSVGINHLVPLSSDRLNYSSCHGMVF</sequence>
<dbReference type="AlphaFoldDB" id="A0A6A5SGK5"/>
<dbReference type="Proteomes" id="UP000800038">
    <property type="component" value="Unassembled WGS sequence"/>
</dbReference>
<feature type="compositionally biased region" description="Basic and acidic residues" evidence="1">
    <location>
        <begin position="1"/>
        <end position="11"/>
    </location>
</feature>
<protein>
    <submittedName>
        <fullName evidence="2">Uncharacterized protein</fullName>
    </submittedName>
</protein>
<keyword evidence="3" id="KW-1185">Reference proteome</keyword>
<evidence type="ECO:0000313" key="3">
    <source>
        <dbReference type="Proteomes" id="UP000800038"/>
    </source>
</evidence>
<name>A0A6A5SGK5_9PLEO</name>
<proteinExistence type="predicted"/>
<feature type="compositionally biased region" description="Basic and acidic residues" evidence="1">
    <location>
        <begin position="38"/>
        <end position="47"/>
    </location>
</feature>